<feature type="disulfide bond" evidence="19">
    <location>
        <begin position="1096"/>
        <end position="1131"/>
    </location>
</feature>
<evidence type="ECO:0000313" key="23">
    <source>
        <dbReference type="EMBL" id="CAG8492684.1"/>
    </source>
</evidence>
<dbReference type="GO" id="GO:0005509">
    <property type="term" value="F:calcium ion binding"/>
    <property type="evidence" value="ECO:0007669"/>
    <property type="project" value="InterPro"/>
</dbReference>
<feature type="compositionally biased region" description="Acidic residues" evidence="20">
    <location>
        <begin position="1486"/>
        <end position="1495"/>
    </location>
</feature>
<dbReference type="PANTHER" id="PTHR42908:SF6">
    <property type="entry name" value="116 KDA U5 SMALL NUCLEAR RIBONUCLEOPROTEIN COMPONENT"/>
    <property type="match status" value="1"/>
</dbReference>
<name>A0A9N8ZDX8_9GLOM</name>
<evidence type="ECO:0000256" key="8">
    <source>
        <dbReference type="ARBA" id="ARBA00022741"/>
    </source>
</evidence>
<dbReference type="Gene3D" id="2.40.30.10">
    <property type="entry name" value="Translation factors"/>
    <property type="match status" value="1"/>
</dbReference>
<comment type="subcellular location">
    <subcellularLocation>
        <location evidence="2">Endoplasmic reticulum membrane</location>
        <topology evidence="2">Single-pass membrane protein</topology>
    </subcellularLocation>
    <subcellularLocation>
        <location evidence="1">Nucleus</location>
    </subcellularLocation>
</comment>
<dbReference type="InterPro" id="IPR004161">
    <property type="entry name" value="EFTu-like_2"/>
</dbReference>
<reference evidence="23" key="1">
    <citation type="submission" date="2021-06" db="EMBL/GenBank/DDBJ databases">
        <authorList>
            <person name="Kallberg Y."/>
            <person name="Tangrot J."/>
            <person name="Rosling A."/>
        </authorList>
    </citation>
    <scope>NUCLEOTIDE SEQUENCE</scope>
    <source>
        <strain evidence="23">FL130A</strain>
    </source>
</reference>
<dbReference type="GO" id="GO:0000974">
    <property type="term" value="C:Prp19 complex"/>
    <property type="evidence" value="ECO:0007669"/>
    <property type="project" value="UniProtKB-ARBA"/>
</dbReference>
<comment type="similarity">
    <text evidence="3">Belongs to the calreticulin family.</text>
</comment>
<evidence type="ECO:0000256" key="10">
    <source>
        <dbReference type="ARBA" id="ARBA00022989"/>
    </source>
</evidence>
<evidence type="ECO:0000256" key="9">
    <source>
        <dbReference type="ARBA" id="ARBA00022824"/>
    </source>
</evidence>
<evidence type="ECO:0000256" key="14">
    <source>
        <dbReference type="ARBA" id="ARBA00023187"/>
    </source>
</evidence>
<sequence>MALMEIDGMQLLLPNSFLNLPVDVTTYKIGHELGEIELLYLNKIASGLFHPFSDVRQSQVVLHEDKKYYPSAEEVYGPEVETLVQEEDTQPLSEPIIAPIKIKKFQITEKNLPETRYKKEFLVDMMNFPELVRNIAIVGHLHHGKTSFVDMLVNETHSSVAWDVDRQERYTDTHTLERDRGVSIKSMPMTLILQDTKGKSYLFNIIDTPGHVDFVDEVTAGLRIADGAVIIVDAIEGVMANTERVIRHVIQEKLAFTLVVNKVDRLILELKLPPNDAYFKLKHTIEEVNSIISKCAPGQNLRVSPECGNVCFASTQMGWCFTLKSFAKIYADSYGDINPDDFAKRLWGDIFFDATKRTFTRRSVDKSMRSFVYFIMQPLYKIYAQVIGENENTLKKTLASLGINLKASHYKLDVKPLLRIVLDQFLGPATGFVDMVIQNIPSPEKNAINKVDNIYTGPMDTEVAEAMKKCDSDGPLMIHITKLYNSSDASTFDAFGRILSGTVRKGQSVRVLGEGYSIEDEEDMTIQDVNNVWVFESRIEVDGVPAGNWVLLGGIDNSIVKTATVTNKNVKEDLYIFRPLSFVTTAVLKVAVEPVNPSELPKMLDGLRKINKSYPIVITKVEESGEHIILGTGELYLDCVLHDLRRMYAEIELKVSDPVVRFCETVVETSALKCFAETPNKKNKLTMIAEPLEKGIAEDIESGKINIKMPMKEIAKIFEEKYKWDILASRSIWAFGPDENGPNILSDDTLPSEVDKKLLASVRDSIRQGFQWGTREGPLCDEPIRNVKFRILDAVIAAEPIYRGGGQIIPTARRVCYSAFLTATPRLMEPVYYVEIQAPADCVSAVYTVLARRRGHVTQDIPKAGSPLYTVKAYIPVIEANGFETDLRTHTQGQAFCQQMFDHWQIVPGDPLDQTIVLRPLEPSPAQHLARDFMVKTRRRKGLSENVSINKFFDDPLLLAVAQTDVLAAAVAVAAAKESQTTDTPITNSQGDKIRFKATTIKAPFLEQFTSDWSKRWSPSEATKETKDRGEQFSYVGKWAVEEPTVIPGIEGDTGLVMKTVAAHHAISAPFENPLDNTNKTLVIQYEVKLQNGLECGGAYLKLLTESEKGIQAEEFSDKTPYTIMFGPDRCGTTNKVHFIFRHKNPKTDEYEEKHLTGAPSAKVTKLSTLYTLIVRPDNSFDIRINNVSEKSGNLLEDFTPPVNPVQEIDDPNDKKPDDWVDNPKIPDPDAKKPDDWDENAPQNIPDEDAVKPDDWLEDEPESIPDPDAKKPEDWDDEEDGDWVPPTIDNPKCEDVSGCGPWKRPMKRNPAYKGKWYPPQIDNPAYKGPWAPRKIPNPDYFEDLNPANFEKIAGIGFELWTMQNEILFDNIYIGHSEEDAKKFAEETWAVKYKIEKAVEDKDSASSDDSDSPRSFWEDPIGFGQYHINQFLLLLFEDPLEALKTHPETAGALGLVIIVLFSLIGLLFSLLTLPKKPAAPHKKTDEPTPDDPDADAGETSATKDEGNEGDNEDDETKNKAKKRTPKDKS</sequence>
<keyword evidence="5" id="KW-0507">mRNA processing</keyword>
<dbReference type="Gene3D" id="3.30.70.870">
    <property type="entry name" value="Elongation Factor G (Translational Gtpase), domain 3"/>
    <property type="match status" value="1"/>
</dbReference>
<dbReference type="GO" id="GO:0051082">
    <property type="term" value="F:unfolded protein binding"/>
    <property type="evidence" value="ECO:0007669"/>
    <property type="project" value="InterPro"/>
</dbReference>
<dbReference type="CDD" id="cd04098">
    <property type="entry name" value="eEF2_C_snRNP"/>
    <property type="match status" value="1"/>
</dbReference>
<keyword evidence="10 21" id="KW-1133">Transmembrane helix</keyword>
<dbReference type="FunFam" id="2.60.120.200:FF:000011">
    <property type="entry name" value="Probable calnexin"/>
    <property type="match status" value="1"/>
</dbReference>
<dbReference type="SUPFAM" id="SSF50447">
    <property type="entry name" value="Translation proteins"/>
    <property type="match status" value="1"/>
</dbReference>
<feature type="compositionally biased region" description="Basic and acidic residues" evidence="20">
    <location>
        <begin position="1225"/>
        <end position="1235"/>
    </location>
</feature>
<evidence type="ECO:0000256" key="2">
    <source>
        <dbReference type="ARBA" id="ARBA00004389"/>
    </source>
</evidence>
<dbReference type="InterPro" id="IPR027417">
    <property type="entry name" value="P-loop_NTPase"/>
</dbReference>
<dbReference type="InterPro" id="IPR009033">
    <property type="entry name" value="Calreticulin/calnexin_P_dom_sf"/>
</dbReference>
<feature type="region of interest" description="Disordered" evidence="20">
    <location>
        <begin position="1193"/>
        <end position="1301"/>
    </location>
</feature>
<evidence type="ECO:0000256" key="7">
    <source>
        <dbReference type="ARBA" id="ARBA00022728"/>
    </source>
</evidence>
<evidence type="ECO:0000256" key="11">
    <source>
        <dbReference type="ARBA" id="ARBA00023134"/>
    </source>
</evidence>
<dbReference type="PROSITE" id="PS00804">
    <property type="entry name" value="CALRETICULIN_2"/>
    <property type="match status" value="1"/>
</dbReference>
<keyword evidence="14" id="KW-0508">mRNA splicing</keyword>
<feature type="compositionally biased region" description="Basic residues" evidence="20">
    <location>
        <begin position="1518"/>
        <end position="1528"/>
    </location>
</feature>
<dbReference type="SMART" id="SM00889">
    <property type="entry name" value="EFG_IV"/>
    <property type="match status" value="1"/>
</dbReference>
<keyword evidence="6 21" id="KW-0812">Transmembrane</keyword>
<evidence type="ECO:0000256" key="5">
    <source>
        <dbReference type="ARBA" id="ARBA00022664"/>
    </source>
</evidence>
<dbReference type="Gene3D" id="2.10.250.10">
    <property type="entry name" value="Calreticulin/calnexin, P domain"/>
    <property type="match status" value="1"/>
</dbReference>
<dbReference type="Proteomes" id="UP000789508">
    <property type="component" value="Unassembled WGS sequence"/>
</dbReference>
<dbReference type="InterPro" id="IPR044121">
    <property type="entry name" value="Snu114_GTP-bd"/>
</dbReference>
<comment type="function">
    <text evidence="18">Component of the U5 snRNP complex required for pre-mRNA splicing. Binds GTP.</text>
</comment>
<evidence type="ECO:0000256" key="20">
    <source>
        <dbReference type="SAM" id="MobiDB-lite"/>
    </source>
</evidence>
<organism evidence="23 24">
    <name type="scientific">Ambispora leptoticha</name>
    <dbReference type="NCBI Taxonomy" id="144679"/>
    <lineage>
        <taxon>Eukaryota</taxon>
        <taxon>Fungi</taxon>
        <taxon>Fungi incertae sedis</taxon>
        <taxon>Mucoromycota</taxon>
        <taxon>Glomeromycotina</taxon>
        <taxon>Glomeromycetes</taxon>
        <taxon>Archaeosporales</taxon>
        <taxon>Ambisporaceae</taxon>
        <taxon>Ambispora</taxon>
    </lineage>
</organism>
<evidence type="ECO:0000256" key="13">
    <source>
        <dbReference type="ARBA" id="ARBA00023186"/>
    </source>
</evidence>
<dbReference type="InterPro" id="IPR035647">
    <property type="entry name" value="EFG_III/V"/>
</dbReference>
<dbReference type="Gene3D" id="2.60.120.200">
    <property type="match status" value="1"/>
</dbReference>
<dbReference type="PANTHER" id="PTHR42908">
    <property type="entry name" value="TRANSLATION ELONGATION FACTOR-RELATED"/>
    <property type="match status" value="1"/>
</dbReference>
<dbReference type="OrthoDB" id="364892at2759"/>
<dbReference type="FunFam" id="3.30.230.10:FF:000009">
    <property type="entry name" value="116 kDa U5 small nuclear ribonucleoprotein component"/>
    <property type="match status" value="1"/>
</dbReference>
<dbReference type="FunFam" id="3.90.1430.10:FF:000001">
    <property type="entry name" value="116 kDa U5 small nuclear ribonucleoprotein component"/>
    <property type="match status" value="1"/>
</dbReference>
<keyword evidence="12 21" id="KW-0472">Membrane</keyword>
<evidence type="ECO:0000256" key="4">
    <source>
        <dbReference type="ARBA" id="ARBA00018774"/>
    </source>
</evidence>
<keyword evidence="8" id="KW-0547">Nucleotide-binding</keyword>
<dbReference type="InterPro" id="IPR031950">
    <property type="entry name" value="EFTUD2_N"/>
</dbReference>
<dbReference type="FunFam" id="3.30.70.240:FF:000004">
    <property type="entry name" value="116 kDa U5 small nuclear ribonucleoprotein"/>
    <property type="match status" value="1"/>
</dbReference>
<accession>A0A9N8ZDX8</accession>
<dbReference type="InterPro" id="IPR009000">
    <property type="entry name" value="Transl_B-barrel_sf"/>
</dbReference>
<dbReference type="SUPFAM" id="SSF54211">
    <property type="entry name" value="Ribosomal protein S5 domain 2-like"/>
    <property type="match status" value="1"/>
</dbReference>
<evidence type="ECO:0000256" key="19">
    <source>
        <dbReference type="PIRSR" id="PIRSR601580-3"/>
    </source>
</evidence>
<dbReference type="SUPFAM" id="SSF52540">
    <property type="entry name" value="P-loop containing nucleoside triphosphate hydrolases"/>
    <property type="match status" value="1"/>
</dbReference>
<dbReference type="GO" id="GO:0046540">
    <property type="term" value="C:U4/U6 x U5 tri-snRNP complex"/>
    <property type="evidence" value="ECO:0007669"/>
    <property type="project" value="TreeGrafter"/>
</dbReference>
<feature type="region of interest" description="Disordered" evidence="20">
    <location>
        <begin position="1476"/>
        <end position="1528"/>
    </location>
</feature>
<keyword evidence="7" id="KW-0747">Spliceosome</keyword>
<dbReference type="InterPro" id="IPR005517">
    <property type="entry name" value="Transl_elong_EFG/EF2_IV"/>
</dbReference>
<keyword evidence="24" id="KW-1185">Reference proteome</keyword>
<dbReference type="Gene3D" id="3.90.1430.10">
    <property type="entry name" value="Yeast translation eEF2 (G' domain)"/>
    <property type="match status" value="1"/>
</dbReference>
<gene>
    <name evidence="23" type="ORF">ALEPTO_LOCUS3071</name>
</gene>
<dbReference type="SUPFAM" id="SSF63887">
    <property type="entry name" value="P-domain of calnexin/calreticulin"/>
    <property type="match status" value="1"/>
</dbReference>
<dbReference type="PROSITE" id="PS00805">
    <property type="entry name" value="CALRETICULIN_REPEAT"/>
    <property type="match status" value="1"/>
</dbReference>
<keyword evidence="13" id="KW-0143">Chaperone</keyword>
<dbReference type="InterPro" id="IPR035655">
    <property type="entry name" value="U5-116kDa_C"/>
</dbReference>
<dbReference type="InterPro" id="IPR014721">
    <property type="entry name" value="Ribsml_uS5_D2-typ_fold_subgr"/>
</dbReference>
<dbReference type="FunFam" id="3.40.50.300:FF:000646">
    <property type="entry name" value="U5 small nuclear ribonucleoprotein component"/>
    <property type="match status" value="1"/>
</dbReference>
<dbReference type="CDD" id="cd16264">
    <property type="entry name" value="snRNP_III"/>
    <property type="match status" value="1"/>
</dbReference>
<dbReference type="SUPFAM" id="SSF49899">
    <property type="entry name" value="Concanavalin A-like lectins/glucanases"/>
    <property type="match status" value="1"/>
</dbReference>
<dbReference type="Pfam" id="PF00679">
    <property type="entry name" value="EFG_C"/>
    <property type="match status" value="1"/>
</dbReference>
<feature type="transmembrane region" description="Helical" evidence="21">
    <location>
        <begin position="1449"/>
        <end position="1472"/>
    </location>
</feature>
<evidence type="ECO:0000256" key="3">
    <source>
        <dbReference type="ARBA" id="ARBA00010983"/>
    </source>
</evidence>
<dbReference type="FunFam" id="3.30.70.870:FF:000002">
    <property type="entry name" value="Translation elongation factor 2"/>
    <property type="match status" value="1"/>
</dbReference>
<dbReference type="InterPro" id="IPR018124">
    <property type="entry name" value="Calret/calnex_CS"/>
</dbReference>
<dbReference type="GO" id="GO:0003924">
    <property type="term" value="F:GTPase activity"/>
    <property type="evidence" value="ECO:0007669"/>
    <property type="project" value="InterPro"/>
</dbReference>
<dbReference type="Pfam" id="PF00009">
    <property type="entry name" value="GTP_EFTU"/>
    <property type="match status" value="1"/>
</dbReference>
<dbReference type="CDD" id="cd04167">
    <property type="entry name" value="Snu114p"/>
    <property type="match status" value="1"/>
</dbReference>
<dbReference type="InterPro" id="IPR001580">
    <property type="entry name" value="Calret/calnex"/>
</dbReference>
<dbReference type="GO" id="GO:0005789">
    <property type="term" value="C:endoplasmic reticulum membrane"/>
    <property type="evidence" value="ECO:0007669"/>
    <property type="project" value="UniProtKB-SubCell"/>
</dbReference>
<evidence type="ECO:0000256" key="15">
    <source>
        <dbReference type="ARBA" id="ARBA00023242"/>
    </source>
</evidence>
<proteinExistence type="inferred from homology"/>
<dbReference type="InterPro" id="IPR000640">
    <property type="entry name" value="EFG_V-like"/>
</dbReference>
<dbReference type="GO" id="GO:0030623">
    <property type="term" value="F:U5 snRNA binding"/>
    <property type="evidence" value="ECO:0007669"/>
    <property type="project" value="TreeGrafter"/>
</dbReference>
<evidence type="ECO:0000256" key="1">
    <source>
        <dbReference type="ARBA" id="ARBA00004123"/>
    </source>
</evidence>
<dbReference type="InterPro" id="IPR013320">
    <property type="entry name" value="ConA-like_dom_sf"/>
</dbReference>
<dbReference type="Gene3D" id="3.40.50.300">
    <property type="entry name" value="P-loop containing nucleotide triphosphate hydrolases"/>
    <property type="match status" value="1"/>
</dbReference>
<evidence type="ECO:0000259" key="22">
    <source>
        <dbReference type="PROSITE" id="PS51722"/>
    </source>
</evidence>
<dbReference type="GO" id="GO:0071007">
    <property type="term" value="C:U2-type catalytic step 2 spliceosome"/>
    <property type="evidence" value="ECO:0007669"/>
    <property type="project" value="TreeGrafter"/>
</dbReference>
<evidence type="ECO:0000256" key="16">
    <source>
        <dbReference type="ARBA" id="ARBA00031432"/>
    </source>
</evidence>
<dbReference type="EMBL" id="CAJVPS010000529">
    <property type="protein sequence ID" value="CAG8492684.1"/>
    <property type="molecule type" value="Genomic_DNA"/>
</dbReference>
<dbReference type="Pfam" id="PF00262">
    <property type="entry name" value="Calreticulin"/>
    <property type="match status" value="1"/>
</dbReference>
<keyword evidence="11" id="KW-0342">GTP-binding</keyword>
<dbReference type="Gene3D" id="3.30.70.240">
    <property type="match status" value="1"/>
</dbReference>
<dbReference type="GO" id="GO:0000398">
    <property type="term" value="P:mRNA splicing, via spliceosome"/>
    <property type="evidence" value="ECO:0007669"/>
    <property type="project" value="TreeGrafter"/>
</dbReference>
<dbReference type="FunFam" id="2.40.30.10:FF:000029">
    <property type="entry name" value="116 kDa U5 small nuclear ribonucleoprotein component"/>
    <property type="match status" value="1"/>
</dbReference>
<dbReference type="InterPro" id="IPR041095">
    <property type="entry name" value="EFG_II"/>
</dbReference>
<comment type="caution">
    <text evidence="23">The sequence shown here is derived from an EMBL/GenBank/DDBJ whole genome shotgun (WGS) entry which is preliminary data.</text>
</comment>
<dbReference type="PROSITE" id="PS00803">
    <property type="entry name" value="CALRETICULIN_1"/>
    <property type="match status" value="1"/>
</dbReference>
<dbReference type="CDD" id="cd01683">
    <property type="entry name" value="EF2_IV_snRNP"/>
    <property type="match status" value="1"/>
</dbReference>
<dbReference type="Pfam" id="PF14492">
    <property type="entry name" value="EFG_III"/>
    <property type="match status" value="1"/>
</dbReference>
<dbReference type="NCBIfam" id="TIGR00231">
    <property type="entry name" value="small_GTP"/>
    <property type="match status" value="1"/>
</dbReference>
<evidence type="ECO:0000256" key="18">
    <source>
        <dbReference type="ARBA" id="ARBA00055641"/>
    </source>
</evidence>
<dbReference type="InterPro" id="IPR005225">
    <property type="entry name" value="Small_GTP-bd"/>
</dbReference>
<dbReference type="Gene3D" id="3.30.230.10">
    <property type="match status" value="1"/>
</dbReference>
<evidence type="ECO:0000256" key="17">
    <source>
        <dbReference type="ARBA" id="ARBA00045974"/>
    </source>
</evidence>
<feature type="domain" description="Tr-type G" evidence="22">
    <location>
        <begin position="130"/>
        <end position="406"/>
    </location>
</feature>
<dbReference type="Pfam" id="PF03144">
    <property type="entry name" value="GTP_EFTU_D2"/>
    <property type="match status" value="1"/>
</dbReference>
<evidence type="ECO:0000313" key="24">
    <source>
        <dbReference type="Proteomes" id="UP000789508"/>
    </source>
</evidence>
<comment type="function">
    <text evidence="17">Required for pre-mRNA splicing as component of the spliceosome, including pre-catalytic, catalytic and post-catalytic spliceosomal complexes. Component of the U5 snRNP and the U4/U6-U5 tri-snRNP complex, a building block of the spliceosome. As a component of the minor spliceosome, involved in the splicing of U12-type introns in pre-mRNAs.</text>
</comment>
<dbReference type="InterPro" id="IPR020568">
    <property type="entry name" value="Ribosomal_Su5_D2-typ_SF"/>
</dbReference>
<dbReference type="Pfam" id="PF03764">
    <property type="entry name" value="EFG_IV"/>
    <property type="match status" value="1"/>
</dbReference>
<keyword evidence="19" id="KW-1015">Disulfide bond</keyword>
<dbReference type="Pfam" id="PF16004">
    <property type="entry name" value="EFTUD2"/>
    <property type="match status" value="1"/>
</dbReference>
<evidence type="ECO:0000256" key="12">
    <source>
        <dbReference type="ARBA" id="ARBA00023136"/>
    </source>
</evidence>
<dbReference type="SUPFAM" id="SSF54980">
    <property type="entry name" value="EF-G C-terminal domain-like"/>
    <property type="match status" value="2"/>
</dbReference>
<keyword evidence="15" id="KW-0539">Nucleus</keyword>
<dbReference type="GO" id="GO:0005829">
    <property type="term" value="C:cytosol"/>
    <property type="evidence" value="ECO:0007669"/>
    <property type="project" value="TreeGrafter"/>
</dbReference>
<dbReference type="GO" id="GO:0006457">
    <property type="term" value="P:protein folding"/>
    <property type="evidence" value="ECO:0007669"/>
    <property type="project" value="InterPro"/>
</dbReference>
<dbReference type="PRINTS" id="PR00626">
    <property type="entry name" value="CALRETICULIN"/>
</dbReference>
<evidence type="ECO:0000256" key="21">
    <source>
        <dbReference type="SAM" id="Phobius"/>
    </source>
</evidence>
<dbReference type="FunFam" id="2.10.250.10:FF:000001">
    <property type="entry name" value="Calnexin homolog"/>
    <property type="match status" value="1"/>
</dbReference>
<dbReference type="CDD" id="cd04090">
    <property type="entry name" value="EF2_II_snRNP"/>
    <property type="match status" value="1"/>
</dbReference>
<dbReference type="GO" id="GO:0005525">
    <property type="term" value="F:GTP binding"/>
    <property type="evidence" value="ECO:0007669"/>
    <property type="project" value="UniProtKB-KW"/>
</dbReference>
<dbReference type="PROSITE" id="PS51722">
    <property type="entry name" value="G_TR_2"/>
    <property type="match status" value="1"/>
</dbReference>
<dbReference type="SMART" id="SM00838">
    <property type="entry name" value="EFG_C"/>
    <property type="match status" value="1"/>
</dbReference>
<dbReference type="InterPro" id="IPR000795">
    <property type="entry name" value="T_Tr_GTP-bd_dom"/>
</dbReference>
<feature type="compositionally biased region" description="Acidic residues" evidence="20">
    <location>
        <begin position="1256"/>
        <end position="1265"/>
    </location>
</feature>
<keyword evidence="9" id="KW-0256">Endoplasmic reticulum</keyword>
<evidence type="ECO:0000256" key="6">
    <source>
        <dbReference type="ARBA" id="ARBA00022692"/>
    </source>
</evidence>
<protein>
    <recommendedName>
        <fullName evidence="4">116 kDa U5 small nuclear ribonucleoprotein component</fullName>
    </recommendedName>
    <alternativeName>
        <fullName evidence="16">U5 snRNP-specific protein, 116 kDa</fullName>
    </alternativeName>
</protein>